<name>A0A3P6R6F5_CYLGO</name>
<evidence type="ECO:0000313" key="2">
    <source>
        <dbReference type="Proteomes" id="UP000271889"/>
    </source>
</evidence>
<gene>
    <name evidence="1" type="ORF">CGOC_LOCUS4363</name>
</gene>
<dbReference type="AlphaFoldDB" id="A0A3P6R6F5"/>
<keyword evidence="2" id="KW-1185">Reference proteome</keyword>
<organism evidence="1 2">
    <name type="scientific">Cylicostephanus goldi</name>
    <name type="common">Nematode worm</name>
    <dbReference type="NCBI Taxonomy" id="71465"/>
    <lineage>
        <taxon>Eukaryota</taxon>
        <taxon>Metazoa</taxon>
        <taxon>Ecdysozoa</taxon>
        <taxon>Nematoda</taxon>
        <taxon>Chromadorea</taxon>
        <taxon>Rhabditida</taxon>
        <taxon>Rhabditina</taxon>
        <taxon>Rhabditomorpha</taxon>
        <taxon>Strongyloidea</taxon>
        <taxon>Strongylidae</taxon>
        <taxon>Cylicostephanus</taxon>
    </lineage>
</organism>
<evidence type="ECO:0000313" key="1">
    <source>
        <dbReference type="EMBL" id="VDK58562.1"/>
    </source>
</evidence>
<protein>
    <submittedName>
        <fullName evidence="1">Uncharacterized protein</fullName>
    </submittedName>
</protein>
<sequence length="52" mass="6043">MHSQGITTTGSINCDARCDLGQLFYYKMRKNEIFYSKIFVDGAKCDWWAESL</sequence>
<dbReference type="Proteomes" id="UP000271889">
    <property type="component" value="Unassembled WGS sequence"/>
</dbReference>
<dbReference type="EMBL" id="UYRV01012006">
    <property type="protein sequence ID" value="VDK58562.1"/>
    <property type="molecule type" value="Genomic_DNA"/>
</dbReference>
<dbReference type="OrthoDB" id="5871687at2759"/>
<reference evidence="1 2" key="1">
    <citation type="submission" date="2018-11" db="EMBL/GenBank/DDBJ databases">
        <authorList>
            <consortium name="Pathogen Informatics"/>
        </authorList>
    </citation>
    <scope>NUCLEOTIDE SEQUENCE [LARGE SCALE GENOMIC DNA]</scope>
</reference>
<accession>A0A3P6R6F5</accession>
<proteinExistence type="predicted"/>